<evidence type="ECO:0000256" key="8">
    <source>
        <dbReference type="PROSITE-ProRule" id="PRU00175"/>
    </source>
</evidence>
<proteinExistence type="predicted"/>
<evidence type="ECO:0000256" key="2">
    <source>
        <dbReference type="ARBA" id="ARBA00004906"/>
    </source>
</evidence>
<dbReference type="Pfam" id="PF00097">
    <property type="entry name" value="zf-C3HC4"/>
    <property type="match status" value="1"/>
</dbReference>
<dbReference type="SMART" id="SM00504">
    <property type="entry name" value="Ubox"/>
    <property type="match status" value="1"/>
</dbReference>
<keyword evidence="12" id="KW-1185">Reference proteome</keyword>
<organism evidence="11 12">
    <name type="scientific">Chrysochromulina tobinii</name>
    <dbReference type="NCBI Taxonomy" id="1460289"/>
    <lineage>
        <taxon>Eukaryota</taxon>
        <taxon>Haptista</taxon>
        <taxon>Haptophyta</taxon>
        <taxon>Prymnesiophyceae</taxon>
        <taxon>Prymnesiales</taxon>
        <taxon>Chrysochromulinaceae</taxon>
        <taxon>Chrysochromulina</taxon>
    </lineage>
</organism>
<dbReference type="InterPro" id="IPR043540">
    <property type="entry name" value="RING1/RING2"/>
</dbReference>
<dbReference type="SMART" id="SM00184">
    <property type="entry name" value="RING"/>
    <property type="match status" value="1"/>
</dbReference>
<evidence type="ECO:0000256" key="6">
    <source>
        <dbReference type="ARBA" id="ARBA00022771"/>
    </source>
</evidence>
<dbReference type="InterPro" id="IPR017907">
    <property type="entry name" value="Znf_RING_CS"/>
</dbReference>
<dbReference type="Gene3D" id="3.30.40.10">
    <property type="entry name" value="Zinc/RING finger domain, C3HC4 (zinc finger)"/>
    <property type="match status" value="1"/>
</dbReference>
<keyword evidence="7" id="KW-0862">Zinc</keyword>
<dbReference type="EMBL" id="JWZX01001671">
    <property type="protein sequence ID" value="KOO32846.1"/>
    <property type="molecule type" value="Genomic_DNA"/>
</dbReference>
<gene>
    <name evidence="11" type="ORF">Ctob_009271</name>
</gene>
<protein>
    <recommendedName>
        <fullName evidence="3">RING-type E3 ubiquitin transferase</fullName>
        <ecNumber evidence="3">2.3.2.27</ecNumber>
    </recommendedName>
</protein>
<accession>A0A0M0K1T9</accession>
<evidence type="ECO:0000256" key="4">
    <source>
        <dbReference type="ARBA" id="ARBA00022679"/>
    </source>
</evidence>
<evidence type="ECO:0000313" key="12">
    <source>
        <dbReference type="Proteomes" id="UP000037460"/>
    </source>
</evidence>
<feature type="region of interest" description="Disordered" evidence="9">
    <location>
        <begin position="1"/>
        <end position="26"/>
    </location>
</feature>
<dbReference type="OrthoDB" id="337575at2759"/>
<dbReference type="InterPro" id="IPR001841">
    <property type="entry name" value="Znf_RING"/>
</dbReference>
<evidence type="ECO:0000256" key="9">
    <source>
        <dbReference type="SAM" id="MobiDB-lite"/>
    </source>
</evidence>
<feature type="compositionally biased region" description="Low complexity" evidence="9">
    <location>
        <begin position="1"/>
        <end position="12"/>
    </location>
</feature>
<keyword evidence="5" id="KW-0479">Metal-binding</keyword>
<dbReference type="Proteomes" id="UP000037460">
    <property type="component" value="Unassembled WGS sequence"/>
</dbReference>
<sequence length="232" mass="26411">MSAFEPLSSGLPLPGPRGARGRKRPLEINRDQYRAVNPRYTCDEMSSVDIAALNVELRCPICLRLMRDPVATECLHRFCKDCIEKCQRQAQKQCPSCRKPIATRRSLRPDPSMKRLIAKLYPDLDAFEADEEAEMLASNRNMAEAHLANIEKVLERQRALVAASREQEPPAVELLTKLRPEMTLFEVLTTFHIEKHNFDLYYVPCEPFESSSRAPDDGAPLSPATRLDERSE</sequence>
<dbReference type="AlphaFoldDB" id="A0A0M0K1T9"/>
<dbReference type="GO" id="GO:0016567">
    <property type="term" value="P:protein ubiquitination"/>
    <property type="evidence" value="ECO:0007669"/>
    <property type="project" value="UniProtKB-UniPathway"/>
</dbReference>
<dbReference type="InterPro" id="IPR013083">
    <property type="entry name" value="Znf_RING/FYVE/PHD"/>
</dbReference>
<name>A0A0M0K1T9_9EUKA</name>
<feature type="region of interest" description="Disordered" evidence="9">
    <location>
        <begin position="209"/>
        <end position="232"/>
    </location>
</feature>
<evidence type="ECO:0000259" key="10">
    <source>
        <dbReference type="PROSITE" id="PS50089"/>
    </source>
</evidence>
<dbReference type="UniPathway" id="UPA00143"/>
<dbReference type="SUPFAM" id="SSF57850">
    <property type="entry name" value="RING/U-box"/>
    <property type="match status" value="1"/>
</dbReference>
<dbReference type="GO" id="GO:0000151">
    <property type="term" value="C:ubiquitin ligase complex"/>
    <property type="evidence" value="ECO:0007669"/>
    <property type="project" value="InterPro"/>
</dbReference>
<evidence type="ECO:0000256" key="5">
    <source>
        <dbReference type="ARBA" id="ARBA00022723"/>
    </source>
</evidence>
<keyword evidence="6 8" id="KW-0863">Zinc-finger</keyword>
<evidence type="ECO:0000256" key="1">
    <source>
        <dbReference type="ARBA" id="ARBA00000900"/>
    </source>
</evidence>
<evidence type="ECO:0000313" key="11">
    <source>
        <dbReference type="EMBL" id="KOO32846.1"/>
    </source>
</evidence>
<dbReference type="GO" id="GO:0061630">
    <property type="term" value="F:ubiquitin protein ligase activity"/>
    <property type="evidence" value="ECO:0007669"/>
    <property type="project" value="UniProtKB-EC"/>
</dbReference>
<dbReference type="PROSITE" id="PS00518">
    <property type="entry name" value="ZF_RING_1"/>
    <property type="match status" value="1"/>
</dbReference>
<evidence type="ECO:0000256" key="7">
    <source>
        <dbReference type="ARBA" id="ARBA00022833"/>
    </source>
</evidence>
<keyword evidence="4" id="KW-0808">Transferase</keyword>
<comment type="pathway">
    <text evidence="2">Protein modification; protein ubiquitination.</text>
</comment>
<comment type="catalytic activity">
    <reaction evidence="1">
        <text>S-ubiquitinyl-[E2 ubiquitin-conjugating enzyme]-L-cysteine + [acceptor protein]-L-lysine = [E2 ubiquitin-conjugating enzyme]-L-cysteine + N(6)-ubiquitinyl-[acceptor protein]-L-lysine.</text>
        <dbReference type="EC" id="2.3.2.27"/>
    </reaction>
</comment>
<evidence type="ECO:0000256" key="3">
    <source>
        <dbReference type="ARBA" id="ARBA00012483"/>
    </source>
</evidence>
<dbReference type="PROSITE" id="PS50089">
    <property type="entry name" value="ZF_RING_2"/>
    <property type="match status" value="1"/>
</dbReference>
<dbReference type="GO" id="GO:0003682">
    <property type="term" value="F:chromatin binding"/>
    <property type="evidence" value="ECO:0007669"/>
    <property type="project" value="TreeGrafter"/>
</dbReference>
<reference evidence="12" key="1">
    <citation type="journal article" date="2015" name="PLoS Genet.">
        <title>Genome Sequence and Transcriptome Analyses of Chrysochromulina tobin: Metabolic Tools for Enhanced Algal Fitness in the Prominent Order Prymnesiales (Haptophyceae).</title>
        <authorList>
            <person name="Hovde B.T."/>
            <person name="Deodato C.R."/>
            <person name="Hunsperger H.M."/>
            <person name="Ryken S.A."/>
            <person name="Yost W."/>
            <person name="Jha R.K."/>
            <person name="Patterson J."/>
            <person name="Monnat R.J. Jr."/>
            <person name="Barlow S.B."/>
            <person name="Starkenburg S.R."/>
            <person name="Cattolico R.A."/>
        </authorList>
    </citation>
    <scope>NUCLEOTIDE SEQUENCE</scope>
    <source>
        <strain evidence="12">CCMP291</strain>
    </source>
</reference>
<dbReference type="GO" id="GO:0031519">
    <property type="term" value="C:PcG protein complex"/>
    <property type="evidence" value="ECO:0007669"/>
    <property type="project" value="TreeGrafter"/>
</dbReference>
<feature type="domain" description="RING-type" evidence="10">
    <location>
        <begin position="59"/>
        <end position="98"/>
    </location>
</feature>
<dbReference type="InterPro" id="IPR018957">
    <property type="entry name" value="Znf_C3HC4_RING-type"/>
</dbReference>
<dbReference type="PANTHER" id="PTHR46076:SF3">
    <property type="entry name" value="E3 UBIQUITIN-PROTEIN LIGASE RING1"/>
    <property type="match status" value="1"/>
</dbReference>
<dbReference type="EC" id="2.3.2.27" evidence="3"/>
<dbReference type="GO" id="GO:0008270">
    <property type="term" value="F:zinc ion binding"/>
    <property type="evidence" value="ECO:0007669"/>
    <property type="project" value="UniProtKB-KW"/>
</dbReference>
<dbReference type="InterPro" id="IPR003613">
    <property type="entry name" value="Ubox_domain"/>
</dbReference>
<comment type="caution">
    <text evidence="11">The sequence shown here is derived from an EMBL/GenBank/DDBJ whole genome shotgun (WGS) entry which is preliminary data.</text>
</comment>
<dbReference type="PANTHER" id="PTHR46076">
    <property type="entry name" value="E3 UBIQUITIN-PROTEIN LIGASE RING1 / RING 2 FAMILY MEMBER"/>
    <property type="match status" value="1"/>
</dbReference>